<dbReference type="EMBL" id="JAVREL010000020">
    <property type="protein sequence ID" value="MDT0346395.1"/>
    <property type="molecule type" value="Genomic_DNA"/>
</dbReference>
<comment type="caution">
    <text evidence="1">The sequence shown here is derived from an EMBL/GenBank/DDBJ whole genome shotgun (WGS) entry which is preliminary data.</text>
</comment>
<dbReference type="InterPro" id="IPR008792">
    <property type="entry name" value="PQQD"/>
</dbReference>
<dbReference type="NCBIfam" id="NF033530">
    <property type="entry name" value="lasso_PqqD_Strm"/>
    <property type="match status" value="1"/>
</dbReference>
<accession>A0ABU2MXP7</accession>
<organism evidence="1 2">
    <name type="scientific">Streptomyces litchfieldiae</name>
    <dbReference type="NCBI Taxonomy" id="3075543"/>
    <lineage>
        <taxon>Bacteria</taxon>
        <taxon>Bacillati</taxon>
        <taxon>Actinomycetota</taxon>
        <taxon>Actinomycetes</taxon>
        <taxon>Kitasatosporales</taxon>
        <taxon>Streptomycetaceae</taxon>
        <taxon>Streptomyces</taxon>
    </lineage>
</organism>
<protein>
    <submittedName>
        <fullName evidence="1">Lasso peptide biosynthesis PqqD family chaperone</fullName>
    </submittedName>
</protein>
<dbReference type="Proteomes" id="UP001183246">
    <property type="component" value="Unassembled WGS sequence"/>
</dbReference>
<dbReference type="InterPro" id="IPR041881">
    <property type="entry name" value="PqqD_sf"/>
</dbReference>
<name>A0ABU2MXP7_9ACTN</name>
<sequence>MSTSMRLSPDVVTCDTDDGLVLLDSRRGRYWQLNATGAAIVRGLLAGAAVERIATELSRKQPVTADRAAEDIRTLVDQLTRARLIEGENAS</sequence>
<evidence type="ECO:0000313" key="1">
    <source>
        <dbReference type="EMBL" id="MDT0346395.1"/>
    </source>
</evidence>
<gene>
    <name evidence="1" type="ORF">RM590_27980</name>
</gene>
<dbReference type="Gene3D" id="1.10.10.1150">
    <property type="entry name" value="Coenzyme PQQ synthesis protein D (PqqD)"/>
    <property type="match status" value="1"/>
</dbReference>
<reference evidence="2" key="1">
    <citation type="submission" date="2023-07" db="EMBL/GenBank/DDBJ databases">
        <title>30 novel species of actinomycetes from the DSMZ collection.</title>
        <authorList>
            <person name="Nouioui I."/>
        </authorList>
    </citation>
    <scope>NUCLEOTIDE SEQUENCE [LARGE SCALE GENOMIC DNA]</scope>
    <source>
        <strain evidence="2">DSM 44938</strain>
    </source>
</reference>
<dbReference type="RefSeq" id="WP_311707521.1">
    <property type="nucleotide sequence ID" value="NZ_JAVREL010000020.1"/>
</dbReference>
<evidence type="ECO:0000313" key="2">
    <source>
        <dbReference type="Proteomes" id="UP001183246"/>
    </source>
</evidence>
<dbReference type="Pfam" id="PF05402">
    <property type="entry name" value="PqqD"/>
    <property type="match status" value="1"/>
</dbReference>
<proteinExistence type="predicted"/>
<keyword evidence="2" id="KW-1185">Reference proteome</keyword>